<feature type="compositionally biased region" description="Polar residues" evidence="1">
    <location>
        <begin position="8"/>
        <end position="18"/>
    </location>
</feature>
<feature type="compositionally biased region" description="Polar residues" evidence="1">
    <location>
        <begin position="844"/>
        <end position="856"/>
    </location>
</feature>
<feature type="compositionally biased region" description="Low complexity" evidence="1">
    <location>
        <begin position="319"/>
        <end position="332"/>
    </location>
</feature>
<feature type="region of interest" description="Disordered" evidence="1">
    <location>
        <begin position="871"/>
        <end position="900"/>
    </location>
</feature>
<dbReference type="GeneID" id="73342625"/>
<reference evidence="2" key="1">
    <citation type="journal article" date="2021" name="Mol. Plant Microbe Interact.">
        <title>Complete Genome Sequence of the Plant-Pathogenic Fungus Colletotrichum lupini.</title>
        <authorList>
            <person name="Baroncelli R."/>
            <person name="Pensec F."/>
            <person name="Da Lio D."/>
            <person name="Boufleur T."/>
            <person name="Vicente I."/>
            <person name="Sarrocco S."/>
            <person name="Picot A."/>
            <person name="Baraldi E."/>
            <person name="Sukno S."/>
            <person name="Thon M."/>
            <person name="Le Floch G."/>
        </authorList>
    </citation>
    <scope>NUCLEOTIDE SEQUENCE</scope>
    <source>
        <strain evidence="2">IMI 504893</strain>
    </source>
</reference>
<sequence>MAAHTTPKVVSTKCSLNHAQREKRHPRVGLPSLPTTAVSDLSELCKPIFYHDSPHILKGTRLLSSAMARKSANTAQADANKNRDIRSFFGAGRAVTKAAPAVSSSQASQNSASQSSAATQELLSTRAPARDVKTVMSKNPPPNRDFDENKNLKIAKISPGKGANSSAGQRPALTASDLNASMSSLSELQDTPVLSPAMRRVIRLTPLRQRSQRSRSGTPKGVSTPKILRSGRSTGSPRKVRFSSLPSSPRVSLEPEEPTTPRRLLFGQSPGRKTASESPTGSPPAGDLPELPSLQKGKLQRTPKRDISGDPKVDGTPNSLPSLPSLPSSPALPSSPPTANKRPTLTRDAVIKGSDDEDDDGSLSDDSFPDLDMLGPTKPRPDGTPKAKRRARMVHKSPLTIQPKHKFDFKTLDAHSRRHDVLFDSPRRPAEPAPKDEIMVDVEESPSKARQKLIEIAGVKTEEDADKALRAMERTDAGASRTRWYFFKKDIHGLDEPPPFPKKFAKGPWSFLDKPGTRDRHIMSGMPNNLAINVRFPDELYLWILDMVAVERVGVLREEYSKIVTANGKQVKRLITSQKFEECLKRLGAADHVGDEVLRPVRESRDIYADYEWEPLQSFLEWVSYVAHHLSYATVAYAVKMLLRMAADKVILENVDVLTRHQDALAALVDTVEDSAWDEFCAETCSSLYHGFDKTSLRMLPLICMPVTSRKLHELRRRLAVAFFLRDAALANEHPDDVISLRLVIARVKDSDFKINNKTDYVNLKALVQLLDMAVDDGAFAHDNEDSDYEKEFNSNIDDLAKRLKAIWRGINDTGAANLARTEAKSVLEWVGERLTYSVRTKRPPTQSIFGDQGPSSAKKRRQQEFLQRFVHSRKNKPSEIDTNIESASSEDETFVTAIG</sequence>
<feature type="region of interest" description="Disordered" evidence="1">
    <location>
        <begin position="1"/>
        <end position="31"/>
    </location>
</feature>
<feature type="compositionally biased region" description="Basic and acidic residues" evidence="1">
    <location>
        <begin position="303"/>
        <end position="313"/>
    </location>
</feature>
<evidence type="ECO:0000313" key="2">
    <source>
        <dbReference type="EMBL" id="UQC83136.1"/>
    </source>
</evidence>
<feature type="region of interest" description="Disordered" evidence="1">
    <location>
        <begin position="200"/>
        <end position="405"/>
    </location>
</feature>
<feature type="compositionally biased region" description="Acidic residues" evidence="1">
    <location>
        <begin position="355"/>
        <end position="369"/>
    </location>
</feature>
<feature type="region of interest" description="Disordered" evidence="1">
    <location>
        <begin position="100"/>
        <end position="151"/>
    </location>
</feature>
<proteinExistence type="predicted"/>
<evidence type="ECO:0000256" key="1">
    <source>
        <dbReference type="SAM" id="MobiDB-lite"/>
    </source>
</evidence>
<dbReference type="RefSeq" id="XP_049144758.1">
    <property type="nucleotide sequence ID" value="XM_049287615.1"/>
</dbReference>
<feature type="region of interest" description="Disordered" evidence="1">
    <location>
        <begin position="844"/>
        <end position="863"/>
    </location>
</feature>
<feature type="compositionally biased region" description="Basic residues" evidence="1">
    <location>
        <begin position="386"/>
        <end position="395"/>
    </location>
</feature>
<protein>
    <submittedName>
        <fullName evidence="2">Uncharacterized protein</fullName>
    </submittedName>
</protein>
<evidence type="ECO:0000313" key="3">
    <source>
        <dbReference type="Proteomes" id="UP000830671"/>
    </source>
</evidence>
<name>A0A9Q8WH70_9PEZI</name>
<gene>
    <name evidence="2" type="ORF">CLUP02_08629</name>
</gene>
<dbReference type="EMBL" id="CP019476">
    <property type="protein sequence ID" value="UQC83136.1"/>
    <property type="molecule type" value="Genomic_DNA"/>
</dbReference>
<accession>A0A9Q8WH70</accession>
<dbReference type="Proteomes" id="UP000830671">
    <property type="component" value="Chromosome 4"/>
</dbReference>
<dbReference type="AlphaFoldDB" id="A0A9Q8WH70"/>
<dbReference type="KEGG" id="clup:CLUP02_08629"/>
<keyword evidence="3" id="KW-1185">Reference proteome</keyword>
<feature type="compositionally biased region" description="Low complexity" evidence="1">
    <location>
        <begin position="100"/>
        <end position="118"/>
    </location>
</feature>
<organism evidence="2 3">
    <name type="scientific">Colletotrichum lupini</name>
    <dbReference type="NCBI Taxonomy" id="145971"/>
    <lineage>
        <taxon>Eukaryota</taxon>
        <taxon>Fungi</taxon>
        <taxon>Dikarya</taxon>
        <taxon>Ascomycota</taxon>
        <taxon>Pezizomycotina</taxon>
        <taxon>Sordariomycetes</taxon>
        <taxon>Hypocreomycetidae</taxon>
        <taxon>Glomerellales</taxon>
        <taxon>Glomerellaceae</taxon>
        <taxon>Colletotrichum</taxon>
        <taxon>Colletotrichum acutatum species complex</taxon>
    </lineage>
</organism>